<reference evidence="2" key="2">
    <citation type="submission" date="2021-03" db="EMBL/GenBank/DDBJ databases">
        <authorList>
            <person name="Guerrero-Cozar I."/>
            <person name="Gomez-Garrido J."/>
            <person name="Berbel C."/>
            <person name="Martinez-Blanch J.F."/>
            <person name="Alioto T."/>
            <person name="Claros M.G."/>
            <person name="Gagnaire P.A."/>
            <person name="Manchado M."/>
        </authorList>
    </citation>
    <scope>NUCLEOTIDE SEQUENCE</scope>
    <source>
        <strain evidence="2">Sse05_10M</strain>
        <tissue evidence="2">Blood</tissue>
    </source>
</reference>
<proteinExistence type="predicted"/>
<reference evidence="2 3" key="1">
    <citation type="journal article" date="2021" name="Sci. Rep.">
        <title>Chromosome anchoring in Senegalese sole (Solea senegalensis) reveals sex-associated markers and genome rearrangements in flatfish.</title>
        <authorList>
            <person name="Guerrero-Cozar I."/>
            <person name="Gomez-Garrido J."/>
            <person name="Berbel C."/>
            <person name="Martinez-Blanch J.F."/>
            <person name="Alioto T."/>
            <person name="Claros M.G."/>
            <person name="Gagnaire P.A."/>
            <person name="Manchado M."/>
        </authorList>
    </citation>
    <scope>NUCLEOTIDE SEQUENCE [LARGE SCALE GENOMIC DNA]</scope>
    <source>
        <strain evidence="2">Sse05_10M</strain>
    </source>
</reference>
<sequence>MTSDHAHIPSFNIHFFLREESTTNNKHIHRDRAPGPTYKQDKQRLRGRGMTSGVERRNAWQLSLRLWSWLSEVQLFLNCRLGALRQEKTPELTRSTHFIKFYCTTEMLDTDVMASEERRKEGSKSRVGVTFGDRTKRRDILEVDIDVEN</sequence>
<accession>A0AAV6RTM3</accession>
<dbReference type="EMBL" id="JAGKHQ010000009">
    <property type="protein sequence ID" value="KAG7508862.1"/>
    <property type="molecule type" value="Genomic_DNA"/>
</dbReference>
<dbReference type="AlphaFoldDB" id="A0AAV6RTM3"/>
<dbReference type="Proteomes" id="UP000693946">
    <property type="component" value="Linkage Group LG17"/>
</dbReference>
<name>A0AAV6RTM3_SOLSE</name>
<keyword evidence="3" id="KW-1185">Reference proteome</keyword>
<evidence type="ECO:0000313" key="3">
    <source>
        <dbReference type="Proteomes" id="UP000693946"/>
    </source>
</evidence>
<evidence type="ECO:0000256" key="1">
    <source>
        <dbReference type="SAM" id="MobiDB-lite"/>
    </source>
</evidence>
<feature type="region of interest" description="Disordered" evidence="1">
    <location>
        <begin position="27"/>
        <end position="50"/>
    </location>
</feature>
<dbReference type="EMBL" id="JAGKHQ010000009">
    <property type="protein sequence ID" value="KAG7508861.1"/>
    <property type="molecule type" value="Genomic_DNA"/>
</dbReference>
<gene>
    <name evidence="2" type="ORF">JOB18_026654</name>
</gene>
<organism evidence="2 3">
    <name type="scientific">Solea senegalensis</name>
    <name type="common">Senegalese sole</name>
    <dbReference type="NCBI Taxonomy" id="28829"/>
    <lineage>
        <taxon>Eukaryota</taxon>
        <taxon>Metazoa</taxon>
        <taxon>Chordata</taxon>
        <taxon>Craniata</taxon>
        <taxon>Vertebrata</taxon>
        <taxon>Euteleostomi</taxon>
        <taxon>Actinopterygii</taxon>
        <taxon>Neopterygii</taxon>
        <taxon>Teleostei</taxon>
        <taxon>Neoteleostei</taxon>
        <taxon>Acanthomorphata</taxon>
        <taxon>Carangaria</taxon>
        <taxon>Pleuronectiformes</taxon>
        <taxon>Pleuronectoidei</taxon>
        <taxon>Soleidae</taxon>
        <taxon>Solea</taxon>
    </lineage>
</organism>
<comment type="caution">
    <text evidence="2">The sequence shown here is derived from an EMBL/GenBank/DDBJ whole genome shotgun (WGS) entry which is preliminary data.</text>
</comment>
<evidence type="ECO:0000313" key="2">
    <source>
        <dbReference type="EMBL" id="KAG7508863.1"/>
    </source>
</evidence>
<protein>
    <submittedName>
        <fullName evidence="2">Uncharacterized protein</fullName>
    </submittedName>
</protein>
<dbReference type="EMBL" id="JAGKHQ010000009">
    <property type="protein sequence ID" value="KAG7508863.1"/>
    <property type="molecule type" value="Genomic_DNA"/>
</dbReference>